<protein>
    <recommendedName>
        <fullName evidence="3">Reverse transcriptase domain-containing protein</fullName>
    </recommendedName>
</protein>
<organism evidence="1">
    <name type="scientific">Solanum lycopersicum</name>
    <name type="common">Tomato</name>
    <name type="synonym">Lycopersicon esculentum</name>
    <dbReference type="NCBI Taxonomy" id="4081"/>
    <lineage>
        <taxon>Eukaryota</taxon>
        <taxon>Viridiplantae</taxon>
        <taxon>Streptophyta</taxon>
        <taxon>Embryophyta</taxon>
        <taxon>Tracheophyta</taxon>
        <taxon>Spermatophyta</taxon>
        <taxon>Magnoliopsida</taxon>
        <taxon>eudicotyledons</taxon>
        <taxon>Gunneridae</taxon>
        <taxon>Pentapetalae</taxon>
        <taxon>asterids</taxon>
        <taxon>lamiids</taxon>
        <taxon>Solanales</taxon>
        <taxon>Solanaceae</taxon>
        <taxon>Solanoideae</taxon>
        <taxon>Solaneae</taxon>
        <taxon>Solanum</taxon>
        <taxon>Solanum subgen. Lycopersicon</taxon>
    </lineage>
</organism>
<evidence type="ECO:0008006" key="3">
    <source>
        <dbReference type="Google" id="ProtNLM"/>
    </source>
</evidence>
<reference evidence="1" key="1">
    <citation type="journal article" date="2012" name="Nature">
        <title>The tomato genome sequence provides insights into fleshy fruit evolution.</title>
        <authorList>
            <consortium name="Tomato Genome Consortium"/>
        </authorList>
    </citation>
    <scope>NUCLEOTIDE SEQUENCE [LARGE SCALE GENOMIC DNA]</scope>
    <source>
        <strain evidence="1">cv. Heinz 1706</strain>
    </source>
</reference>
<evidence type="ECO:0000313" key="1">
    <source>
        <dbReference type="EnsemblPlants" id="Solyc05g017845.1.1"/>
    </source>
</evidence>
<dbReference type="Gramene" id="Solyc05g017845.1.1">
    <property type="protein sequence ID" value="Solyc05g017845.1.1"/>
    <property type="gene ID" value="Solyc05g017845.1"/>
</dbReference>
<dbReference type="InterPro" id="IPR043502">
    <property type="entry name" value="DNA/RNA_pol_sf"/>
</dbReference>
<dbReference type="OMA" id="NITMKYH"/>
<sequence>MSLFLMDTKDIQRQVEKLLNKGYMRQNMSLCAVHVLLVPNKDGVWRVCVDSQDINNITMKYHHHIPK</sequence>
<dbReference type="InParanoid" id="A0A3Q7GGZ1"/>
<name>A0A3Q7GGZ1_SOLLC</name>
<proteinExistence type="predicted"/>
<reference evidence="1" key="2">
    <citation type="submission" date="2019-01" db="UniProtKB">
        <authorList>
            <consortium name="EnsemblPlants"/>
        </authorList>
    </citation>
    <scope>IDENTIFICATION</scope>
    <source>
        <strain evidence="1">cv. Heinz 1706</strain>
    </source>
</reference>
<evidence type="ECO:0000313" key="2">
    <source>
        <dbReference type="Proteomes" id="UP000004994"/>
    </source>
</evidence>
<dbReference type="AlphaFoldDB" id="A0A3Q7GGZ1"/>
<dbReference type="SUPFAM" id="SSF56672">
    <property type="entry name" value="DNA/RNA polymerases"/>
    <property type="match status" value="1"/>
</dbReference>
<dbReference type="PANTHER" id="PTHR24559">
    <property type="entry name" value="TRANSPOSON TY3-I GAG-POL POLYPROTEIN"/>
    <property type="match status" value="1"/>
</dbReference>
<dbReference type="InterPro" id="IPR053134">
    <property type="entry name" value="RNA-dir_DNA_polymerase"/>
</dbReference>
<dbReference type="Gene3D" id="3.10.10.10">
    <property type="entry name" value="HIV Type 1 Reverse Transcriptase, subunit A, domain 1"/>
    <property type="match status" value="1"/>
</dbReference>
<dbReference type="PANTHER" id="PTHR24559:SF437">
    <property type="entry name" value="RNA-DIRECTED DNA POLYMERASE HOMOLOG"/>
    <property type="match status" value="1"/>
</dbReference>
<accession>A0A3Q7GGZ1</accession>
<keyword evidence="2" id="KW-1185">Reference proteome</keyword>
<dbReference type="EnsemblPlants" id="Solyc05g017845.1.1">
    <property type="protein sequence ID" value="Solyc05g017845.1.1"/>
    <property type="gene ID" value="Solyc05g017845.1"/>
</dbReference>
<dbReference type="Proteomes" id="UP000004994">
    <property type="component" value="Chromosome 5"/>
</dbReference>